<keyword evidence="2" id="KW-1133">Transmembrane helix</keyword>
<feature type="compositionally biased region" description="Basic and acidic residues" evidence="1">
    <location>
        <begin position="49"/>
        <end position="60"/>
    </location>
</feature>
<feature type="compositionally biased region" description="Polar residues" evidence="1">
    <location>
        <begin position="1"/>
        <end position="46"/>
    </location>
</feature>
<protein>
    <submittedName>
        <fullName evidence="3">Uncharacterized protein</fullName>
    </submittedName>
</protein>
<dbReference type="EMBL" id="JABXBU010002228">
    <property type="protein sequence ID" value="KAF8769933.1"/>
    <property type="molecule type" value="Genomic_DNA"/>
</dbReference>
<accession>A0A8T0EBB4</accession>
<sequence length="198" mass="22285">MSSSFVVQGKVQSDLKNSQETSATKQSFGDKQSSSKVNPERSTFFTDSPIKEQKHSKEYNETIVTKSNLHTSSTYLPTTTPSPDNTSENISIDIDIDINLLSPLNTTSKNVEKYSSSTTAEIPRNREKQYEKKRVIAGVLLVILVSVSAACAVLLVLMPSKYDIRYRRHSQIPDQVALIPSRNKYRPRFYDSSLYMGH</sequence>
<reference evidence="3" key="1">
    <citation type="journal article" date="2020" name="bioRxiv">
        <title>Chromosome-level reference genome of the European wasp spider Argiope bruennichi: a resource for studies on range expansion and evolutionary adaptation.</title>
        <authorList>
            <person name="Sheffer M.M."/>
            <person name="Hoppe A."/>
            <person name="Krehenwinkel H."/>
            <person name="Uhl G."/>
            <person name="Kuss A.W."/>
            <person name="Jensen L."/>
            <person name="Jensen C."/>
            <person name="Gillespie R.G."/>
            <person name="Hoff K.J."/>
            <person name="Prost S."/>
        </authorList>
    </citation>
    <scope>NUCLEOTIDE SEQUENCE</scope>
</reference>
<gene>
    <name evidence="3" type="ORF">HNY73_017522</name>
</gene>
<evidence type="ECO:0000313" key="4">
    <source>
        <dbReference type="Proteomes" id="UP000807504"/>
    </source>
</evidence>
<keyword evidence="4" id="KW-1185">Reference proteome</keyword>
<organism evidence="3 4">
    <name type="scientific">Argiope bruennichi</name>
    <name type="common">Wasp spider</name>
    <name type="synonym">Aranea bruennichi</name>
    <dbReference type="NCBI Taxonomy" id="94029"/>
    <lineage>
        <taxon>Eukaryota</taxon>
        <taxon>Metazoa</taxon>
        <taxon>Ecdysozoa</taxon>
        <taxon>Arthropoda</taxon>
        <taxon>Chelicerata</taxon>
        <taxon>Arachnida</taxon>
        <taxon>Araneae</taxon>
        <taxon>Araneomorphae</taxon>
        <taxon>Entelegynae</taxon>
        <taxon>Araneoidea</taxon>
        <taxon>Araneidae</taxon>
        <taxon>Argiope</taxon>
    </lineage>
</organism>
<keyword evidence="2" id="KW-0812">Transmembrane</keyword>
<evidence type="ECO:0000256" key="2">
    <source>
        <dbReference type="SAM" id="Phobius"/>
    </source>
</evidence>
<feature type="region of interest" description="Disordered" evidence="1">
    <location>
        <begin position="1"/>
        <end position="64"/>
    </location>
</feature>
<evidence type="ECO:0000313" key="3">
    <source>
        <dbReference type="EMBL" id="KAF8769933.1"/>
    </source>
</evidence>
<comment type="caution">
    <text evidence="3">The sequence shown here is derived from an EMBL/GenBank/DDBJ whole genome shotgun (WGS) entry which is preliminary data.</text>
</comment>
<evidence type="ECO:0000256" key="1">
    <source>
        <dbReference type="SAM" id="MobiDB-lite"/>
    </source>
</evidence>
<dbReference type="AlphaFoldDB" id="A0A8T0EBB4"/>
<name>A0A8T0EBB4_ARGBR</name>
<feature type="transmembrane region" description="Helical" evidence="2">
    <location>
        <begin position="135"/>
        <end position="158"/>
    </location>
</feature>
<reference evidence="3" key="2">
    <citation type="submission" date="2020-06" db="EMBL/GenBank/DDBJ databases">
        <authorList>
            <person name="Sheffer M."/>
        </authorList>
    </citation>
    <scope>NUCLEOTIDE SEQUENCE</scope>
</reference>
<keyword evidence="2" id="KW-0472">Membrane</keyword>
<dbReference type="Proteomes" id="UP000807504">
    <property type="component" value="Unassembled WGS sequence"/>
</dbReference>
<proteinExistence type="predicted"/>